<accession>A0ABT7DJU5</accession>
<proteinExistence type="predicted"/>
<dbReference type="Pfam" id="PF01547">
    <property type="entry name" value="SBP_bac_1"/>
    <property type="match status" value="1"/>
</dbReference>
<evidence type="ECO:0000313" key="1">
    <source>
        <dbReference type="EMBL" id="MDJ1649798.1"/>
    </source>
</evidence>
<dbReference type="NCBIfam" id="TIGR01409">
    <property type="entry name" value="TAT_signal_seq"/>
    <property type="match status" value="1"/>
</dbReference>
<dbReference type="Proteomes" id="UP001232750">
    <property type="component" value="Unassembled WGS sequence"/>
</dbReference>
<dbReference type="InterPro" id="IPR019546">
    <property type="entry name" value="TAT_signal_bac_arc"/>
</dbReference>
<organism evidence="1 2">
    <name type="scientific">Gordonibacter faecis</name>
    <dbReference type="NCBI Taxonomy" id="3047475"/>
    <lineage>
        <taxon>Bacteria</taxon>
        <taxon>Bacillati</taxon>
        <taxon>Actinomycetota</taxon>
        <taxon>Coriobacteriia</taxon>
        <taxon>Eggerthellales</taxon>
        <taxon>Eggerthellaceae</taxon>
        <taxon>Gordonibacter</taxon>
    </lineage>
</organism>
<dbReference type="EMBL" id="JASJEU010000006">
    <property type="protein sequence ID" value="MDJ1649798.1"/>
    <property type="molecule type" value="Genomic_DNA"/>
</dbReference>
<name>A0ABT7DJU5_9ACTN</name>
<dbReference type="RefSeq" id="WP_283831140.1">
    <property type="nucleotide sequence ID" value="NZ_JASJEU010000006.1"/>
</dbReference>
<comment type="caution">
    <text evidence="1">The sequence shown here is derived from an EMBL/GenBank/DDBJ whole genome shotgun (WGS) entry which is preliminary data.</text>
</comment>
<dbReference type="PANTHER" id="PTHR43649">
    <property type="entry name" value="ARABINOSE-BINDING PROTEIN-RELATED"/>
    <property type="match status" value="1"/>
</dbReference>
<sequence>MADAQHRAKRVHTVRACGLRPATPCEGWPALTRRSFLAASAVGAASLFGVLALPGCSPSRNIVVEAPPDEATIDTKLTFFGFKYEPLNVTAIETILRTYMDEHPNVSISYEGIKSRPYYAALDKRLSTGNGDDVFMVDHDTSLVYAEKGYLSDLSDLPTISTFGELALSQMRASGAVRYVPTSISAFGLYCNLALLKERGLTVPRTLSEFERACDVFVEEGIVPVVANNDISLKTLVIARGMAPIYQAEDIGEAVHPFVDDPAALATQLRPGLDVVERLIARGYVDAAEALQTEKTADDLDLFAAGDRPFMLTGAWAAVRVRDMAPDLDFEVHPYPILDEGPLLVVNVDTRVSVNANGPDVAAAKEFVAAFTRPEAIELFANSQCSFSPLAASFQPEEQSVAPLADAFKERAVIGSDDNINLPVWGATRASVVALLEGATAEEAEAQLFKHLSGEEDGA</sequence>
<dbReference type="PANTHER" id="PTHR43649:SF12">
    <property type="entry name" value="DIACETYLCHITOBIOSE BINDING PROTEIN DASA"/>
    <property type="match status" value="1"/>
</dbReference>
<protein>
    <submittedName>
        <fullName evidence="1">Extracellular solute-binding protein</fullName>
    </submittedName>
</protein>
<dbReference type="InterPro" id="IPR006059">
    <property type="entry name" value="SBP"/>
</dbReference>
<gene>
    <name evidence="1" type="ORF">QNJ86_03200</name>
</gene>
<keyword evidence="2" id="KW-1185">Reference proteome</keyword>
<dbReference type="InterPro" id="IPR050490">
    <property type="entry name" value="Bact_solute-bd_prot1"/>
</dbReference>
<dbReference type="PROSITE" id="PS51318">
    <property type="entry name" value="TAT"/>
    <property type="match status" value="1"/>
</dbReference>
<dbReference type="Gene3D" id="3.40.190.10">
    <property type="entry name" value="Periplasmic binding protein-like II"/>
    <property type="match status" value="2"/>
</dbReference>
<dbReference type="InterPro" id="IPR006311">
    <property type="entry name" value="TAT_signal"/>
</dbReference>
<dbReference type="SUPFAM" id="SSF53850">
    <property type="entry name" value="Periplasmic binding protein-like II"/>
    <property type="match status" value="1"/>
</dbReference>
<reference evidence="1 2" key="1">
    <citation type="submission" date="2023-05" db="EMBL/GenBank/DDBJ databases">
        <title>Gordonibacter KGMB12511T sp. nov., isolated from faeces of healthy Korean.</title>
        <authorList>
            <person name="Kim H.S."/>
            <person name="Kim J.-S."/>
            <person name="Suh M.K."/>
            <person name="Eom M.K."/>
            <person name="Do H.E."/>
            <person name="Lee J.-S."/>
        </authorList>
    </citation>
    <scope>NUCLEOTIDE SEQUENCE [LARGE SCALE GENOMIC DNA]</scope>
    <source>
        <strain evidence="1 2">KGMB12511</strain>
    </source>
</reference>
<evidence type="ECO:0000313" key="2">
    <source>
        <dbReference type="Proteomes" id="UP001232750"/>
    </source>
</evidence>